<dbReference type="InterPro" id="IPR032675">
    <property type="entry name" value="LRR_dom_sf"/>
</dbReference>
<sequence>MKITSVCRLWRETILATPLAWTYICSAGIEAGRISAEKYSRFLQLSGPYMLFVKVDHLLNLCLSGRYFGAGHETCACLKIKLVFLEYSNRLRCLYTDISWLADTYSTIQFPNLEHLTLSACTNSRRLDMSQFPKLWHLRVPYHATDLTRLDFANPHRPHLRHLHIFVHDYSLWAPFFGMFTSSLRTLVLGGWFLNGQRSEGKLKFPQLRSLVIYDASETFSEQDQLLELSVPRLIYFLYRSHHKTLLPGIIWDHTELVHIRTTQLLNLCDYPSLRILQISDPDCKYLADIASQLKSDRTLCPQLHKIEAKITTTSLSIQTYTNVVYRQIYDRNKKAGSNITLVVGQEWLTSPPIPPHECEYDAPCYS</sequence>
<dbReference type="Proteomes" id="UP000054097">
    <property type="component" value="Unassembled WGS sequence"/>
</dbReference>
<dbReference type="SUPFAM" id="SSF52058">
    <property type="entry name" value="L domain-like"/>
    <property type="match status" value="1"/>
</dbReference>
<gene>
    <name evidence="1" type="ORF">M408DRAFT_26312</name>
</gene>
<dbReference type="EMBL" id="KN824315">
    <property type="protein sequence ID" value="KIM25325.1"/>
    <property type="molecule type" value="Genomic_DNA"/>
</dbReference>
<dbReference type="OrthoDB" id="8048523at2759"/>
<evidence type="ECO:0008006" key="3">
    <source>
        <dbReference type="Google" id="ProtNLM"/>
    </source>
</evidence>
<reference evidence="2" key="2">
    <citation type="submission" date="2015-01" db="EMBL/GenBank/DDBJ databases">
        <title>Evolutionary Origins and Diversification of the Mycorrhizal Mutualists.</title>
        <authorList>
            <consortium name="DOE Joint Genome Institute"/>
            <consortium name="Mycorrhizal Genomics Consortium"/>
            <person name="Kohler A."/>
            <person name="Kuo A."/>
            <person name="Nagy L.G."/>
            <person name="Floudas D."/>
            <person name="Copeland A."/>
            <person name="Barry K.W."/>
            <person name="Cichocki N."/>
            <person name="Veneault-Fourrey C."/>
            <person name="LaButti K."/>
            <person name="Lindquist E.A."/>
            <person name="Lipzen A."/>
            <person name="Lundell T."/>
            <person name="Morin E."/>
            <person name="Murat C."/>
            <person name="Riley R."/>
            <person name="Ohm R."/>
            <person name="Sun H."/>
            <person name="Tunlid A."/>
            <person name="Henrissat B."/>
            <person name="Grigoriev I.V."/>
            <person name="Hibbett D.S."/>
            <person name="Martin F."/>
        </authorList>
    </citation>
    <scope>NUCLEOTIDE SEQUENCE [LARGE SCALE GENOMIC DNA]</scope>
    <source>
        <strain evidence="2">MAFF 305830</strain>
    </source>
</reference>
<dbReference type="HOGENOM" id="CLU_039336_1_0_1"/>
<reference evidence="1 2" key="1">
    <citation type="submission" date="2014-04" db="EMBL/GenBank/DDBJ databases">
        <authorList>
            <consortium name="DOE Joint Genome Institute"/>
            <person name="Kuo A."/>
            <person name="Zuccaro A."/>
            <person name="Kohler A."/>
            <person name="Nagy L.G."/>
            <person name="Floudas D."/>
            <person name="Copeland A."/>
            <person name="Barry K.W."/>
            <person name="Cichocki N."/>
            <person name="Veneault-Fourrey C."/>
            <person name="LaButti K."/>
            <person name="Lindquist E.A."/>
            <person name="Lipzen A."/>
            <person name="Lundell T."/>
            <person name="Morin E."/>
            <person name="Murat C."/>
            <person name="Sun H."/>
            <person name="Tunlid A."/>
            <person name="Henrissat B."/>
            <person name="Grigoriev I.V."/>
            <person name="Hibbett D.S."/>
            <person name="Martin F."/>
            <person name="Nordberg H.P."/>
            <person name="Cantor M.N."/>
            <person name="Hua S.X."/>
        </authorList>
    </citation>
    <scope>NUCLEOTIDE SEQUENCE [LARGE SCALE GENOMIC DNA]</scope>
    <source>
        <strain evidence="1 2">MAFF 305830</strain>
    </source>
</reference>
<proteinExistence type="predicted"/>
<keyword evidence="2" id="KW-1185">Reference proteome</keyword>
<dbReference type="Gene3D" id="3.80.10.10">
    <property type="entry name" value="Ribonuclease Inhibitor"/>
    <property type="match status" value="1"/>
</dbReference>
<name>A0A0C3AL58_SERVB</name>
<evidence type="ECO:0000313" key="1">
    <source>
        <dbReference type="EMBL" id="KIM25325.1"/>
    </source>
</evidence>
<accession>A0A0C3AL58</accession>
<protein>
    <recommendedName>
        <fullName evidence="3">F-box domain-containing protein</fullName>
    </recommendedName>
</protein>
<organism evidence="1 2">
    <name type="scientific">Serendipita vermifera MAFF 305830</name>
    <dbReference type="NCBI Taxonomy" id="933852"/>
    <lineage>
        <taxon>Eukaryota</taxon>
        <taxon>Fungi</taxon>
        <taxon>Dikarya</taxon>
        <taxon>Basidiomycota</taxon>
        <taxon>Agaricomycotina</taxon>
        <taxon>Agaricomycetes</taxon>
        <taxon>Sebacinales</taxon>
        <taxon>Serendipitaceae</taxon>
        <taxon>Serendipita</taxon>
    </lineage>
</organism>
<evidence type="ECO:0000313" key="2">
    <source>
        <dbReference type="Proteomes" id="UP000054097"/>
    </source>
</evidence>
<dbReference type="AlphaFoldDB" id="A0A0C3AL58"/>